<dbReference type="Proteomes" id="UP001321492">
    <property type="component" value="Unassembled WGS sequence"/>
</dbReference>
<organism evidence="2 3">
    <name type="scientific">Chelatococcus albus</name>
    <dbReference type="NCBI Taxonomy" id="3047466"/>
    <lineage>
        <taxon>Bacteria</taxon>
        <taxon>Pseudomonadati</taxon>
        <taxon>Pseudomonadota</taxon>
        <taxon>Alphaproteobacteria</taxon>
        <taxon>Hyphomicrobiales</taxon>
        <taxon>Chelatococcaceae</taxon>
        <taxon>Chelatococcus</taxon>
    </lineage>
</organism>
<gene>
    <name evidence="2" type="ORF">QNA08_17110</name>
</gene>
<dbReference type="InterPro" id="IPR029442">
    <property type="entry name" value="GyrI-like"/>
</dbReference>
<dbReference type="Pfam" id="PF06445">
    <property type="entry name" value="GyrI-like"/>
    <property type="match status" value="1"/>
</dbReference>
<reference evidence="2 3" key="1">
    <citation type="submission" date="2023-05" db="EMBL/GenBank/DDBJ databases">
        <title>Chelatococcus sp. nov., a moderately thermophilic bacterium isolated from hot spring microbial mat.</title>
        <authorList>
            <person name="Hu C.-J."/>
            <person name="Li W.-J."/>
        </authorList>
    </citation>
    <scope>NUCLEOTIDE SEQUENCE [LARGE SCALE GENOMIC DNA]</scope>
    <source>
        <strain evidence="2 3">SYSU G07232</strain>
    </source>
</reference>
<evidence type="ECO:0000313" key="2">
    <source>
        <dbReference type="EMBL" id="MDJ1159936.1"/>
    </source>
</evidence>
<name>A0ABT7AKN5_9HYPH</name>
<dbReference type="EMBL" id="JASJEV010000014">
    <property type="protein sequence ID" value="MDJ1159936.1"/>
    <property type="molecule type" value="Genomic_DNA"/>
</dbReference>
<dbReference type="SMART" id="SM00871">
    <property type="entry name" value="AraC_E_bind"/>
    <property type="match status" value="1"/>
</dbReference>
<protein>
    <submittedName>
        <fullName evidence="2">GyrI-like domain-containing protein</fullName>
    </submittedName>
</protein>
<dbReference type="Gene3D" id="3.20.80.10">
    <property type="entry name" value="Regulatory factor, effector binding domain"/>
    <property type="match status" value="1"/>
</dbReference>
<feature type="domain" description="AraC effector-binding" evidence="1">
    <location>
        <begin position="18"/>
        <end position="169"/>
    </location>
</feature>
<accession>A0ABT7AKN5</accession>
<dbReference type="InterPro" id="IPR010499">
    <property type="entry name" value="AraC_E-bd"/>
</dbReference>
<dbReference type="SUPFAM" id="SSF55136">
    <property type="entry name" value="Probable bacterial effector-binding domain"/>
    <property type="match status" value="1"/>
</dbReference>
<proteinExistence type="predicted"/>
<evidence type="ECO:0000313" key="3">
    <source>
        <dbReference type="Proteomes" id="UP001321492"/>
    </source>
</evidence>
<evidence type="ECO:0000259" key="1">
    <source>
        <dbReference type="SMART" id="SM00871"/>
    </source>
</evidence>
<keyword evidence="3" id="KW-1185">Reference proteome</keyword>
<sequence>MPSLPVPTVEHRHRARATRPERLTGVPLVAMRFHGAYPRVPGHWQRFASQLRDLGFDLSAAQAVGILYDDPAFTPEHRIRYDCCVVDPGFPAHRLRGALRHEIMRPGEYAQLDVAGAYPVVAEGMFSIASLWLPQARRTPAASPAYEIHRRPPWNDQGLFEVTVLMALR</sequence>
<comment type="caution">
    <text evidence="2">The sequence shown here is derived from an EMBL/GenBank/DDBJ whole genome shotgun (WGS) entry which is preliminary data.</text>
</comment>
<dbReference type="InterPro" id="IPR011256">
    <property type="entry name" value="Reg_factor_effector_dom_sf"/>
</dbReference>